<evidence type="ECO:0000313" key="2">
    <source>
        <dbReference type="Proteomes" id="UP000215367"/>
    </source>
</evidence>
<organism evidence="1 2">
    <name type="scientific">Azospirillum brasilense</name>
    <dbReference type="NCBI Taxonomy" id="192"/>
    <lineage>
        <taxon>Bacteria</taxon>
        <taxon>Pseudomonadati</taxon>
        <taxon>Pseudomonadota</taxon>
        <taxon>Alphaproteobacteria</taxon>
        <taxon>Rhodospirillales</taxon>
        <taxon>Azospirillaceae</taxon>
        <taxon>Azospirillum</taxon>
    </lineage>
</organism>
<reference evidence="1 2" key="1">
    <citation type="submission" date="2017-07" db="EMBL/GenBank/DDBJ databases">
        <title>Whole genome sequence of Azospirillum brasilense 2A1, a potential biofertilizer strain.</title>
        <authorList>
            <person name="Fontana C.A."/>
            <person name="Toffoli L.M."/>
            <person name="Salazar S.M."/>
            <person name="Puglisi E."/>
            <person name="Pedraza R."/>
            <person name="Bassi D."/>
            <person name="Cocconcelli P.S."/>
        </authorList>
    </citation>
    <scope>NUCLEOTIDE SEQUENCE [LARGE SCALE GENOMIC DNA]</scope>
    <source>
        <strain evidence="1 2">2A1</strain>
        <plasmid evidence="1">unnamed</plasmid>
    </source>
</reference>
<gene>
    <name evidence="1" type="ORF">CHT98_28490</name>
</gene>
<comment type="caution">
    <text evidence="1">The sequence shown here is derived from an EMBL/GenBank/DDBJ whole genome shotgun (WGS) entry which is preliminary data.</text>
</comment>
<geneLocation type="plasmid" evidence="1">
    <name>unnamed</name>
</geneLocation>
<protein>
    <submittedName>
        <fullName evidence="1">Uncharacterized protein</fullName>
    </submittedName>
</protein>
<proteinExistence type="predicted"/>
<name>A0A235H5D9_AZOBR</name>
<sequence length="94" mass="10540">MEDNEEFPPVLLDAPDLNPGLRRFWRAFQDLSGDRPVGMAVGAIPMTAMLAYAKDIDGDTDPQDLRRFVRFVRAVDDEFLKAEASKGSKERPDA</sequence>
<dbReference type="InterPro" id="IPR056919">
    <property type="entry name" value="Phage_TAC_18"/>
</dbReference>
<dbReference type="EMBL" id="NOWT01000041">
    <property type="protein sequence ID" value="OYD80979.1"/>
    <property type="molecule type" value="Genomic_DNA"/>
</dbReference>
<dbReference type="Pfam" id="PF23812">
    <property type="entry name" value="Phage_TAC_18"/>
    <property type="match status" value="1"/>
</dbReference>
<keyword evidence="1" id="KW-0614">Plasmid</keyword>
<dbReference type="Proteomes" id="UP000215367">
    <property type="component" value="Unassembled WGS sequence"/>
</dbReference>
<accession>A0A235H5D9</accession>
<evidence type="ECO:0000313" key="1">
    <source>
        <dbReference type="EMBL" id="OYD80979.1"/>
    </source>
</evidence>
<dbReference type="AlphaFoldDB" id="A0A235H5D9"/>